<feature type="region of interest" description="Disordered" evidence="1">
    <location>
        <begin position="1"/>
        <end position="51"/>
    </location>
</feature>
<comment type="caution">
    <text evidence="2">The sequence shown here is derived from an EMBL/GenBank/DDBJ whole genome shotgun (WGS) entry which is preliminary data.</text>
</comment>
<organism evidence="2 3">
    <name type="scientific">Nocardia jiangsuensis</name>
    <dbReference type="NCBI Taxonomy" id="1691563"/>
    <lineage>
        <taxon>Bacteria</taxon>
        <taxon>Bacillati</taxon>
        <taxon>Actinomycetota</taxon>
        <taxon>Actinomycetes</taxon>
        <taxon>Mycobacteriales</taxon>
        <taxon>Nocardiaceae</taxon>
        <taxon>Nocardia</taxon>
    </lineage>
</organism>
<gene>
    <name evidence="2" type="ORF">ACFO0B_15915</name>
</gene>
<dbReference type="Proteomes" id="UP001595696">
    <property type="component" value="Unassembled WGS sequence"/>
</dbReference>
<evidence type="ECO:0000313" key="3">
    <source>
        <dbReference type="Proteomes" id="UP001595696"/>
    </source>
</evidence>
<dbReference type="EMBL" id="JBHSAX010000014">
    <property type="protein sequence ID" value="MFC3963476.1"/>
    <property type="molecule type" value="Genomic_DNA"/>
</dbReference>
<feature type="compositionally biased region" description="Basic and acidic residues" evidence="1">
    <location>
        <begin position="42"/>
        <end position="51"/>
    </location>
</feature>
<keyword evidence="3" id="KW-1185">Reference proteome</keyword>
<evidence type="ECO:0000256" key="1">
    <source>
        <dbReference type="SAM" id="MobiDB-lite"/>
    </source>
</evidence>
<dbReference type="RefSeq" id="WP_378613224.1">
    <property type="nucleotide sequence ID" value="NZ_JBHSAX010000014.1"/>
</dbReference>
<feature type="compositionally biased region" description="Basic and acidic residues" evidence="1">
    <location>
        <begin position="16"/>
        <end position="26"/>
    </location>
</feature>
<reference evidence="3" key="1">
    <citation type="journal article" date="2019" name="Int. J. Syst. Evol. Microbiol.">
        <title>The Global Catalogue of Microorganisms (GCM) 10K type strain sequencing project: providing services to taxonomists for standard genome sequencing and annotation.</title>
        <authorList>
            <consortium name="The Broad Institute Genomics Platform"/>
            <consortium name="The Broad Institute Genome Sequencing Center for Infectious Disease"/>
            <person name="Wu L."/>
            <person name="Ma J."/>
        </authorList>
    </citation>
    <scope>NUCLEOTIDE SEQUENCE [LARGE SCALE GENOMIC DNA]</scope>
    <source>
        <strain evidence="3">CGMCC 4.7330</strain>
    </source>
</reference>
<name>A0ABV8DTZ2_9NOCA</name>
<accession>A0ABV8DTZ2</accession>
<evidence type="ECO:0000313" key="2">
    <source>
        <dbReference type="EMBL" id="MFC3963476.1"/>
    </source>
</evidence>
<sequence length="51" mass="5540">MTGYVPGTPRNALFGRGDRLPPEHRGASYRLGGPDSTALPDSEVRQETLSR</sequence>
<proteinExistence type="predicted"/>
<protein>
    <submittedName>
        <fullName evidence="2">Uncharacterized protein</fullName>
    </submittedName>
</protein>